<dbReference type="InterPro" id="IPR051454">
    <property type="entry name" value="RNA/ubiquinone_mod_enzymes"/>
</dbReference>
<dbReference type="Proteomes" id="UP000191240">
    <property type="component" value="Unassembled WGS sequence"/>
</dbReference>
<feature type="domain" description="Peptidase family U32 C-terminal" evidence="4">
    <location>
        <begin position="322"/>
        <end position="403"/>
    </location>
</feature>
<dbReference type="InterPro" id="IPR032525">
    <property type="entry name" value="Peptidase_U32_C"/>
</dbReference>
<reference evidence="5 6" key="1">
    <citation type="submission" date="2016-11" db="EMBL/GenBank/DDBJ databases">
        <authorList>
            <person name="Jaros S."/>
            <person name="Januszkiewicz K."/>
            <person name="Wedrychowicz H."/>
        </authorList>
    </citation>
    <scope>NUCLEOTIDE SEQUENCE [LARGE SCALE GENOMIC DNA]</scope>
    <source>
        <strain evidence="5 6">DSM 3074</strain>
    </source>
</reference>
<organism evidence="5 6">
    <name type="scientific">Anaerovibrio lipolyticus DSM 3074</name>
    <dbReference type="NCBI Taxonomy" id="1120997"/>
    <lineage>
        <taxon>Bacteria</taxon>
        <taxon>Bacillati</taxon>
        <taxon>Bacillota</taxon>
        <taxon>Negativicutes</taxon>
        <taxon>Selenomonadales</taxon>
        <taxon>Selenomonadaceae</taxon>
        <taxon>Anaerovibrio</taxon>
    </lineage>
</organism>
<dbReference type="InterPro" id="IPR001539">
    <property type="entry name" value="Peptidase_U32"/>
</dbReference>
<dbReference type="GO" id="GO:0006508">
    <property type="term" value="P:proteolysis"/>
    <property type="evidence" value="ECO:0007669"/>
    <property type="project" value="UniProtKB-KW"/>
</dbReference>
<dbReference type="PANTHER" id="PTHR30217">
    <property type="entry name" value="PEPTIDASE U32 FAMILY"/>
    <property type="match status" value="1"/>
</dbReference>
<evidence type="ECO:0000256" key="3">
    <source>
        <dbReference type="ARBA" id="ARBA00038374"/>
    </source>
</evidence>
<dbReference type="EMBL" id="FQYW01000010">
    <property type="protein sequence ID" value="SHI69906.1"/>
    <property type="molecule type" value="Genomic_DNA"/>
</dbReference>
<dbReference type="GO" id="GO:0008233">
    <property type="term" value="F:peptidase activity"/>
    <property type="evidence" value="ECO:0007669"/>
    <property type="project" value="UniProtKB-KW"/>
</dbReference>
<dbReference type="PANTHER" id="PTHR30217:SF6">
    <property type="entry name" value="TRNA HYDROXYLATION PROTEIN P"/>
    <property type="match status" value="1"/>
</dbReference>
<keyword evidence="1 5" id="KW-0645">Protease</keyword>
<dbReference type="AlphaFoldDB" id="A0A1M6D9H1"/>
<keyword evidence="2" id="KW-0378">Hydrolase</keyword>
<evidence type="ECO:0000313" key="5">
    <source>
        <dbReference type="EMBL" id="SHI69906.1"/>
    </source>
</evidence>
<dbReference type="PROSITE" id="PS01276">
    <property type="entry name" value="PEPTIDASE_U32"/>
    <property type="match status" value="1"/>
</dbReference>
<dbReference type="Pfam" id="PF16325">
    <property type="entry name" value="Peptidase_U32_C"/>
    <property type="match status" value="1"/>
</dbReference>
<evidence type="ECO:0000256" key="1">
    <source>
        <dbReference type="ARBA" id="ARBA00022670"/>
    </source>
</evidence>
<evidence type="ECO:0000256" key="2">
    <source>
        <dbReference type="ARBA" id="ARBA00022801"/>
    </source>
</evidence>
<sequence length="406" mass="46251">MIKKPELLAPAGNMEKLKMALIYGADAVYLGGKAFGLRAFGGNFDYDELKEAVDFAHKLGRKVYVTVNIFPHNNDMEKLPEYLAYLNEIKVDAMLIADLGIFTLAKKYAPDTDIHISTQANNTNWVTVNTWADMGASRVVLAREMSLGEIRTIREKCPVELEMFVHGAMCISYSGRCLMSNYMTGRDANRGSCAQACRWKYALVEEKRPGQYFPIEEDDRGTYFFNSKDMCLLPHIGDVIDSGVDSLKIEGRMKSVHYAASIVKAYRAAIDSYCEDPEHFELKQEWIDELGKVSHRQYTTGFYYNKPTEDDQIYGTTSYEQTSDFVGLVLSYDEATGYAMVEQRNNMKKGQEIEVFQPNLPGYRMILDEMYNDEGELIDVAPHPQQLVKMKMAQPVEPYTILRRDI</sequence>
<comment type="similarity">
    <text evidence="3">Belongs to the peptidase U32 family.</text>
</comment>
<dbReference type="RefSeq" id="WP_080325766.1">
    <property type="nucleotide sequence ID" value="NZ_FQYW01000010.1"/>
</dbReference>
<dbReference type="OrthoDB" id="9807498at2"/>
<dbReference type="Pfam" id="PF01136">
    <property type="entry name" value="Peptidase_U32"/>
    <property type="match status" value="1"/>
</dbReference>
<evidence type="ECO:0000313" key="6">
    <source>
        <dbReference type="Proteomes" id="UP000191240"/>
    </source>
</evidence>
<protein>
    <submittedName>
        <fullName evidence="5">Putative protease</fullName>
    </submittedName>
</protein>
<evidence type="ECO:0000259" key="4">
    <source>
        <dbReference type="Pfam" id="PF16325"/>
    </source>
</evidence>
<proteinExistence type="inferred from homology"/>
<dbReference type="Gene3D" id="2.40.30.10">
    <property type="entry name" value="Translation factors"/>
    <property type="match status" value="1"/>
</dbReference>
<name>A0A1M6D9H1_9FIRM</name>
<accession>A0A1M6D9H1</accession>
<gene>
    <name evidence="5" type="ORF">SAMN02745671_01395</name>
</gene>